<feature type="transmembrane region" description="Helical" evidence="1">
    <location>
        <begin position="116"/>
        <end position="133"/>
    </location>
</feature>
<accession>A0A5S5B499</accession>
<feature type="transmembrane region" description="Helical" evidence="1">
    <location>
        <begin position="83"/>
        <end position="110"/>
    </location>
</feature>
<evidence type="ECO:0000256" key="1">
    <source>
        <dbReference type="SAM" id="Phobius"/>
    </source>
</evidence>
<dbReference type="AlphaFoldDB" id="A0A5S5B499"/>
<sequence>MRKLSSFAAGLLFGLGLLLSGMANPAKVIGFLDLFGAWDPSLALVMAGAIGTALVPFSLAKARRRSLLDAPMQLPSNREVDRRLIGGSLLFGIGWGIAGICPGPAIAVLLSGHWQVLLFVLAMLGGMLLFSALERRRVC</sequence>
<reference evidence="2 3" key="1">
    <citation type="submission" date="2019-07" db="EMBL/GenBank/DDBJ databases">
        <title>Deep subsurface shale carbon reservoir microbial communities from Ohio and West Virginia, USA.</title>
        <authorList>
            <person name="Wrighton K."/>
        </authorList>
    </citation>
    <scope>NUCLEOTIDE SEQUENCE [LARGE SCALE GENOMIC DNA]</scope>
    <source>
        <strain evidence="2 3">NP_8Ht</strain>
    </source>
</reference>
<gene>
    <name evidence="2" type="ORF">A9A72_124447</name>
</gene>
<evidence type="ECO:0000313" key="2">
    <source>
        <dbReference type="EMBL" id="TYP61699.1"/>
    </source>
</evidence>
<comment type="caution">
    <text evidence="2">The sequence shown here is derived from an EMBL/GenBank/DDBJ whole genome shotgun (WGS) entry which is preliminary data.</text>
</comment>
<evidence type="ECO:0008006" key="4">
    <source>
        <dbReference type="Google" id="ProtNLM"/>
    </source>
</evidence>
<name>A0A5S5B499_STUST</name>
<protein>
    <recommendedName>
        <fullName evidence="4">YeeE/YedE family protein</fullName>
    </recommendedName>
</protein>
<dbReference type="Proteomes" id="UP000324282">
    <property type="component" value="Unassembled WGS sequence"/>
</dbReference>
<keyword evidence="1" id="KW-0812">Transmembrane</keyword>
<organism evidence="2 3">
    <name type="scientific">Stutzerimonas stutzeri</name>
    <name type="common">Pseudomonas stutzeri</name>
    <dbReference type="NCBI Taxonomy" id="316"/>
    <lineage>
        <taxon>Bacteria</taxon>
        <taxon>Pseudomonadati</taxon>
        <taxon>Pseudomonadota</taxon>
        <taxon>Gammaproteobacteria</taxon>
        <taxon>Pseudomonadales</taxon>
        <taxon>Pseudomonadaceae</taxon>
        <taxon>Stutzerimonas</taxon>
    </lineage>
</organism>
<evidence type="ECO:0000313" key="3">
    <source>
        <dbReference type="Proteomes" id="UP000324282"/>
    </source>
</evidence>
<keyword evidence="1" id="KW-1133">Transmembrane helix</keyword>
<keyword evidence="1" id="KW-0472">Membrane</keyword>
<dbReference type="InterPro" id="IPR046513">
    <property type="entry name" value="DUF6691"/>
</dbReference>
<feature type="transmembrane region" description="Helical" evidence="1">
    <location>
        <begin position="41"/>
        <end position="62"/>
    </location>
</feature>
<dbReference type="OrthoDB" id="9790409at2"/>
<dbReference type="EMBL" id="VNHQ01000014">
    <property type="protein sequence ID" value="TYP61699.1"/>
    <property type="molecule type" value="Genomic_DNA"/>
</dbReference>
<dbReference type="Pfam" id="PF20398">
    <property type="entry name" value="DUF6691"/>
    <property type="match status" value="1"/>
</dbReference>
<dbReference type="RefSeq" id="WP_148926308.1">
    <property type="nucleotide sequence ID" value="NZ_VNHQ01000014.1"/>
</dbReference>
<proteinExistence type="predicted"/>